<evidence type="ECO:0000313" key="2">
    <source>
        <dbReference type="Proteomes" id="UP000289784"/>
    </source>
</evidence>
<protein>
    <submittedName>
        <fullName evidence="1">Uncharacterized protein</fullName>
    </submittedName>
</protein>
<comment type="caution">
    <text evidence="1">The sequence shown here is derived from an EMBL/GenBank/DDBJ whole genome shotgun (WGS) entry which is preliminary data.</text>
</comment>
<dbReference type="RefSeq" id="WP_129472650.1">
    <property type="nucleotide sequence ID" value="NZ_SAWZ01000015.1"/>
</dbReference>
<dbReference type="OrthoDB" id="5988666at2"/>
<gene>
    <name evidence="1" type="ORF">EPA99_18020</name>
</gene>
<reference evidence="1 2" key="1">
    <citation type="submission" date="2019-01" db="EMBL/GenBank/DDBJ databases">
        <title>Pseudoxanthomonas composti sp. nov., isolated from compost.</title>
        <authorList>
            <person name="Yang G."/>
        </authorList>
    </citation>
    <scope>NUCLEOTIDE SEQUENCE [LARGE SCALE GENOMIC DNA]</scope>
    <source>
        <strain evidence="1 2">GSS15</strain>
    </source>
</reference>
<organism evidence="1 2">
    <name type="scientific">Pseudoxanthomonas composti</name>
    <dbReference type="NCBI Taxonomy" id="2137479"/>
    <lineage>
        <taxon>Bacteria</taxon>
        <taxon>Pseudomonadati</taxon>
        <taxon>Pseudomonadota</taxon>
        <taxon>Gammaproteobacteria</taxon>
        <taxon>Lysobacterales</taxon>
        <taxon>Lysobacteraceae</taxon>
        <taxon>Pseudoxanthomonas</taxon>
    </lineage>
</organism>
<dbReference type="Proteomes" id="UP000289784">
    <property type="component" value="Unassembled WGS sequence"/>
</dbReference>
<keyword evidence="2" id="KW-1185">Reference proteome</keyword>
<accession>A0A4V1N0N1</accession>
<sequence>MNTKTLLATAAAALFATCTGSLILSHGDTVQAAPALTAHSARIVDLPAVKVAPAAEDLAYFQAHARANVTEFAAVQVRPDPIDLAYYQARLAEQRIVDLAAVTVRPAAADLAYYLANQAAGAVVAAN</sequence>
<proteinExistence type="predicted"/>
<dbReference type="EMBL" id="SAWZ01000015">
    <property type="protein sequence ID" value="RXQ99387.1"/>
    <property type="molecule type" value="Genomic_DNA"/>
</dbReference>
<evidence type="ECO:0000313" key="1">
    <source>
        <dbReference type="EMBL" id="RXQ99387.1"/>
    </source>
</evidence>
<dbReference type="AlphaFoldDB" id="A0A4V1N0N1"/>
<name>A0A4V1N0N1_9GAMM</name>